<dbReference type="AlphaFoldDB" id="A0A0E9VUF3"/>
<name>A0A0E9VUF3_ANGAN</name>
<sequence length="109" mass="12525">MFVSQTFMSIPGPLVGSHFRVSHSALQSDACEMFIKCTMGIVTVQNRRTVLSRHSFKKMLLYITYKINPTVFGIDCYRKIQRMISTHRLRGEFSFSHCELKLAGLVYQG</sequence>
<evidence type="ECO:0000313" key="1">
    <source>
        <dbReference type="EMBL" id="JAH81774.1"/>
    </source>
</evidence>
<organism evidence="1">
    <name type="scientific">Anguilla anguilla</name>
    <name type="common">European freshwater eel</name>
    <name type="synonym">Muraena anguilla</name>
    <dbReference type="NCBI Taxonomy" id="7936"/>
    <lineage>
        <taxon>Eukaryota</taxon>
        <taxon>Metazoa</taxon>
        <taxon>Chordata</taxon>
        <taxon>Craniata</taxon>
        <taxon>Vertebrata</taxon>
        <taxon>Euteleostomi</taxon>
        <taxon>Actinopterygii</taxon>
        <taxon>Neopterygii</taxon>
        <taxon>Teleostei</taxon>
        <taxon>Anguilliformes</taxon>
        <taxon>Anguillidae</taxon>
        <taxon>Anguilla</taxon>
    </lineage>
</organism>
<protein>
    <submittedName>
        <fullName evidence="1">Uncharacterized protein</fullName>
    </submittedName>
</protein>
<dbReference type="EMBL" id="GBXM01026803">
    <property type="protein sequence ID" value="JAH81774.1"/>
    <property type="molecule type" value="Transcribed_RNA"/>
</dbReference>
<proteinExistence type="predicted"/>
<accession>A0A0E9VUF3</accession>
<reference evidence="1" key="2">
    <citation type="journal article" date="2015" name="Fish Shellfish Immunol.">
        <title>Early steps in the European eel (Anguilla anguilla)-Vibrio vulnificus interaction in the gills: Role of the RtxA13 toxin.</title>
        <authorList>
            <person name="Callol A."/>
            <person name="Pajuelo D."/>
            <person name="Ebbesson L."/>
            <person name="Teles M."/>
            <person name="MacKenzie S."/>
            <person name="Amaro C."/>
        </authorList>
    </citation>
    <scope>NUCLEOTIDE SEQUENCE</scope>
</reference>
<reference evidence="1" key="1">
    <citation type="submission" date="2014-11" db="EMBL/GenBank/DDBJ databases">
        <authorList>
            <person name="Amaro Gonzalez C."/>
        </authorList>
    </citation>
    <scope>NUCLEOTIDE SEQUENCE</scope>
</reference>